<keyword evidence="4 5" id="KW-0472">Membrane</keyword>
<dbReference type="InParanoid" id="A0A165P0G6"/>
<feature type="transmembrane region" description="Helical" evidence="5">
    <location>
        <begin position="80"/>
        <end position="103"/>
    </location>
</feature>
<evidence type="ECO:0000313" key="7">
    <source>
        <dbReference type="EMBL" id="KZT20357.1"/>
    </source>
</evidence>
<evidence type="ECO:0000256" key="2">
    <source>
        <dbReference type="ARBA" id="ARBA00022692"/>
    </source>
</evidence>
<feature type="signal peptide" evidence="6">
    <location>
        <begin position="1"/>
        <end position="16"/>
    </location>
</feature>
<keyword evidence="8" id="KW-1185">Reference proteome</keyword>
<feature type="chain" id="PRO_5007863600" evidence="6">
    <location>
        <begin position="17"/>
        <end position="315"/>
    </location>
</feature>
<evidence type="ECO:0000256" key="3">
    <source>
        <dbReference type="ARBA" id="ARBA00022989"/>
    </source>
</evidence>
<dbReference type="EMBL" id="KV425621">
    <property type="protein sequence ID" value="KZT20357.1"/>
    <property type="molecule type" value="Genomic_DNA"/>
</dbReference>
<reference evidence="7 8" key="1">
    <citation type="journal article" date="2016" name="Mol. Biol. Evol.">
        <title>Comparative Genomics of Early-Diverging Mushroom-Forming Fungi Provides Insights into the Origins of Lignocellulose Decay Capabilities.</title>
        <authorList>
            <person name="Nagy L.G."/>
            <person name="Riley R."/>
            <person name="Tritt A."/>
            <person name="Adam C."/>
            <person name="Daum C."/>
            <person name="Floudas D."/>
            <person name="Sun H."/>
            <person name="Yadav J.S."/>
            <person name="Pangilinan J."/>
            <person name="Larsson K.H."/>
            <person name="Matsuura K."/>
            <person name="Barry K."/>
            <person name="Labutti K."/>
            <person name="Kuo R."/>
            <person name="Ohm R.A."/>
            <person name="Bhattacharya S.S."/>
            <person name="Shirouzu T."/>
            <person name="Yoshinaga Y."/>
            <person name="Martin F.M."/>
            <person name="Grigoriev I.V."/>
            <person name="Hibbett D.S."/>
        </authorList>
    </citation>
    <scope>NUCLEOTIDE SEQUENCE [LARGE SCALE GENOMIC DNA]</scope>
    <source>
        <strain evidence="7 8">HHB14362 ss-1</strain>
    </source>
</reference>
<dbReference type="OrthoDB" id="3358017at2759"/>
<accession>A0A165P0G6</accession>
<feature type="transmembrane region" description="Helical" evidence="5">
    <location>
        <begin position="153"/>
        <end position="170"/>
    </location>
</feature>
<dbReference type="PANTHER" id="PTHR31465:SF1">
    <property type="entry name" value="PROTEIN RTA1-RELATED"/>
    <property type="match status" value="1"/>
</dbReference>
<feature type="transmembrane region" description="Helical" evidence="5">
    <location>
        <begin position="234"/>
        <end position="254"/>
    </location>
</feature>
<evidence type="ECO:0000256" key="1">
    <source>
        <dbReference type="ARBA" id="ARBA00004141"/>
    </source>
</evidence>
<evidence type="ECO:0000256" key="6">
    <source>
        <dbReference type="SAM" id="SignalP"/>
    </source>
</evidence>
<organism evidence="7 8">
    <name type="scientific">Neolentinus lepideus HHB14362 ss-1</name>
    <dbReference type="NCBI Taxonomy" id="1314782"/>
    <lineage>
        <taxon>Eukaryota</taxon>
        <taxon>Fungi</taxon>
        <taxon>Dikarya</taxon>
        <taxon>Basidiomycota</taxon>
        <taxon>Agaricomycotina</taxon>
        <taxon>Agaricomycetes</taxon>
        <taxon>Gloeophyllales</taxon>
        <taxon>Gloeophyllaceae</taxon>
        <taxon>Neolentinus</taxon>
    </lineage>
</organism>
<keyword evidence="3 5" id="KW-1133">Transmembrane helix</keyword>
<feature type="transmembrane region" description="Helical" evidence="5">
    <location>
        <begin position="274"/>
        <end position="293"/>
    </location>
</feature>
<comment type="subcellular location">
    <subcellularLocation>
        <location evidence="1">Membrane</location>
        <topology evidence="1">Multi-pass membrane protein</topology>
    </subcellularLocation>
</comment>
<keyword evidence="6" id="KW-0732">Signal</keyword>
<gene>
    <name evidence="7" type="ORF">NEOLEDRAFT_1158672</name>
</gene>
<dbReference type="AlphaFoldDB" id="A0A165P0G6"/>
<dbReference type="InterPro" id="IPR007568">
    <property type="entry name" value="RTA1"/>
</dbReference>
<dbReference type="Proteomes" id="UP000076761">
    <property type="component" value="Unassembled WGS sequence"/>
</dbReference>
<protein>
    <submittedName>
        <fullName evidence="7">RTA1-domain-containing protein</fullName>
    </submittedName>
</protein>
<dbReference type="PANTHER" id="PTHR31465">
    <property type="entry name" value="PROTEIN RTA1-RELATED"/>
    <property type="match status" value="1"/>
</dbReference>
<evidence type="ECO:0000256" key="5">
    <source>
        <dbReference type="SAM" id="Phobius"/>
    </source>
</evidence>
<dbReference type="GO" id="GO:0016020">
    <property type="term" value="C:membrane"/>
    <property type="evidence" value="ECO:0007669"/>
    <property type="project" value="UniProtKB-SubCell"/>
</dbReference>
<dbReference type="Pfam" id="PF04479">
    <property type="entry name" value="RTA1"/>
    <property type="match status" value="1"/>
</dbReference>
<feature type="transmembrane region" description="Helical" evidence="5">
    <location>
        <begin position="109"/>
        <end position="132"/>
    </location>
</feature>
<feature type="transmembrane region" description="Helical" evidence="5">
    <location>
        <begin position="190"/>
        <end position="213"/>
    </location>
</feature>
<proteinExistence type="predicted"/>
<name>A0A165P0G6_9AGAM</name>
<evidence type="ECO:0000256" key="4">
    <source>
        <dbReference type="ARBA" id="ARBA00023136"/>
    </source>
</evidence>
<evidence type="ECO:0000313" key="8">
    <source>
        <dbReference type="Proteomes" id="UP000076761"/>
    </source>
</evidence>
<sequence length="315" mass="35548">MIILLSARSLLKAVAAHQTFASARGINIPHPADPFADPKDDVYNPLRYIASNTLTAIAFSLVLVVAFIQSFSMWKWGAVWMLSMVIGEYTWAMGFGCRFALHYHPESKGIYIAEYLLIVLSPCAFIAADYVLLGRLARYLKCEKHLVVPPHRIAVFFMGSDVITFLIQAAGGSMSVSDNLQTALTGSHIFLAGLTAQFVSFLFFTIVYVLFLWKTYRYDCEIFSHDKGQKWYDDWRVLAFALFISCIGILIRSIYRTVELSQGYIGHLATTESYFYALDTLPLFIAITVYVPFWPGRFIPPLEPVVSKDLYCMSA</sequence>
<keyword evidence="2 5" id="KW-0812">Transmembrane</keyword>
<dbReference type="STRING" id="1314782.A0A165P0G6"/>
<feature type="transmembrane region" description="Helical" evidence="5">
    <location>
        <begin position="47"/>
        <end position="68"/>
    </location>
</feature>